<evidence type="ECO:0000313" key="2">
    <source>
        <dbReference type="EMBL" id="TKA30015.1"/>
    </source>
</evidence>
<name>A0A4U0U727_9PEZI</name>
<dbReference type="AlphaFoldDB" id="A0A4U0U727"/>
<reference evidence="2 3" key="1">
    <citation type="submission" date="2017-03" db="EMBL/GenBank/DDBJ databases">
        <title>Genomes of endolithic fungi from Antarctica.</title>
        <authorList>
            <person name="Coleine C."/>
            <person name="Masonjones S."/>
            <person name="Stajich J.E."/>
        </authorList>
    </citation>
    <scope>NUCLEOTIDE SEQUENCE [LARGE SCALE GENOMIC DNA]</scope>
    <source>
        <strain evidence="2 3">CCFEE 6315</strain>
    </source>
</reference>
<organism evidence="2 3">
    <name type="scientific">Salinomyces thailandicus</name>
    <dbReference type="NCBI Taxonomy" id="706561"/>
    <lineage>
        <taxon>Eukaryota</taxon>
        <taxon>Fungi</taxon>
        <taxon>Dikarya</taxon>
        <taxon>Ascomycota</taxon>
        <taxon>Pezizomycotina</taxon>
        <taxon>Dothideomycetes</taxon>
        <taxon>Dothideomycetidae</taxon>
        <taxon>Mycosphaerellales</taxon>
        <taxon>Teratosphaeriaceae</taxon>
        <taxon>Salinomyces</taxon>
    </lineage>
</organism>
<accession>A0A4U0U727</accession>
<feature type="region of interest" description="Disordered" evidence="1">
    <location>
        <begin position="106"/>
        <end position="142"/>
    </location>
</feature>
<evidence type="ECO:0000313" key="3">
    <source>
        <dbReference type="Proteomes" id="UP000308549"/>
    </source>
</evidence>
<feature type="compositionally biased region" description="Basic and acidic residues" evidence="1">
    <location>
        <begin position="247"/>
        <end position="312"/>
    </location>
</feature>
<evidence type="ECO:0000256" key="1">
    <source>
        <dbReference type="SAM" id="MobiDB-lite"/>
    </source>
</evidence>
<comment type="caution">
    <text evidence="2">The sequence shown here is derived from an EMBL/GenBank/DDBJ whole genome shotgun (WGS) entry which is preliminary data.</text>
</comment>
<protein>
    <submittedName>
        <fullName evidence="2">Uncharacterized protein</fullName>
    </submittedName>
</protein>
<feature type="compositionally biased region" description="Low complexity" evidence="1">
    <location>
        <begin position="198"/>
        <end position="221"/>
    </location>
</feature>
<dbReference type="Proteomes" id="UP000308549">
    <property type="component" value="Unassembled WGS sequence"/>
</dbReference>
<feature type="compositionally biased region" description="Polar residues" evidence="1">
    <location>
        <begin position="114"/>
        <end position="126"/>
    </location>
</feature>
<feature type="region of interest" description="Disordered" evidence="1">
    <location>
        <begin position="157"/>
        <end position="334"/>
    </location>
</feature>
<sequence>MDSTIPPIVRGEFVYRDTLFVDAGGEGRRHPRASPSELKDLLNGKVPKDQVGHWYEAQLIHYGLPRSKQKDTAKVRLQQALSQGKLKVPAHLGEMEAQMKREYAGAVRKAKRASSGNGDAVASSTGGKKRKNEEVSAESAKKTKLSMNVGDISINIEHGASASGKKSTESAGKSSKAAAPAKKTSAAKKIDTTSKETAAAGLPSANASAKASSSSKKAPAKVQDAQINQSLGTSSDIKSTAGSGAKAKPDAKAKPQPKVKAEPKAKTEPKAKVESKAKAEAKAKMEPKVKAELKVKAEPPKVKREPDIKPETKLQAAAKAKKNSEVKADPDADSMDVDNFAQEMPGTRYVTGVFTLDCPQLADQLPDEADNFRLFLCVDNGSIWGGFELGQKTGVLRIDEIPIDRTGSFGWRARDSWEGGRLTFGRGCFGEIEFFGVGKVMGRFEGLFNEPMLFQGRRQPGPLWCGRSAYSFQQEWDGFVRDAYGR</sequence>
<proteinExistence type="predicted"/>
<keyword evidence="3" id="KW-1185">Reference proteome</keyword>
<dbReference type="OrthoDB" id="4121058at2759"/>
<gene>
    <name evidence="2" type="ORF">B0A50_02734</name>
</gene>
<dbReference type="EMBL" id="NAJL01000012">
    <property type="protein sequence ID" value="TKA30015.1"/>
    <property type="molecule type" value="Genomic_DNA"/>
</dbReference>
<feature type="compositionally biased region" description="Polar residues" evidence="1">
    <location>
        <begin position="225"/>
        <end position="242"/>
    </location>
</feature>
<feature type="compositionally biased region" description="Low complexity" evidence="1">
    <location>
        <begin position="160"/>
        <end position="184"/>
    </location>
</feature>